<protein>
    <submittedName>
        <fullName evidence="2">Chromosome (Plasmid) partitioning protein ParA</fullName>
    </submittedName>
</protein>
<proteinExistence type="predicted"/>
<geneLocation type="plasmid" evidence="2">
    <name>pTP33</name>
</geneLocation>
<dbReference type="PIRSF" id="PIRSF009320">
    <property type="entry name" value="Nuc_binding_HP_1000"/>
    <property type="match status" value="1"/>
</dbReference>
<evidence type="ECO:0000313" key="2">
    <source>
        <dbReference type="EMBL" id="AKT73140.1"/>
    </source>
</evidence>
<dbReference type="PANTHER" id="PTHR13696:SF96">
    <property type="entry name" value="COBQ_COBB_MIND_PARA NUCLEOTIDE BINDING DOMAIN-CONTAINING PROTEIN"/>
    <property type="match status" value="1"/>
</dbReference>
<dbReference type="InterPro" id="IPR027417">
    <property type="entry name" value="P-loop_NTPase"/>
</dbReference>
<dbReference type="InterPro" id="IPR050678">
    <property type="entry name" value="DNA_Partitioning_ATPase"/>
</dbReference>
<accession>A0A0K1H0I5</accession>
<dbReference type="InterPro" id="IPR002586">
    <property type="entry name" value="CobQ/CobB/MinD/ParA_Nub-bd_dom"/>
</dbReference>
<organism evidence="2">
    <name type="scientific">Yersinia pestis</name>
    <dbReference type="NCBI Taxonomy" id="632"/>
    <lineage>
        <taxon>Bacteria</taxon>
        <taxon>Pseudomonadati</taxon>
        <taxon>Pseudomonadota</taxon>
        <taxon>Gammaproteobacteria</taxon>
        <taxon>Enterobacterales</taxon>
        <taxon>Yersiniaceae</taxon>
        <taxon>Yersinia</taxon>
    </lineage>
</organism>
<dbReference type="RefSeq" id="WP_016257347.1">
    <property type="nucleotide sequence ID" value="NZ_CP045152.1"/>
</dbReference>
<reference evidence="2" key="1">
    <citation type="submission" date="2015-06" db="EMBL/GenBank/DDBJ databases">
        <title>Complete cryptic plasmid (pTP33) assembly of Yersinia pestis biovar Medievalis strain I-2638.</title>
        <authorList>
            <person name="Afanas'ev M.V."/>
            <person name="Tokmakova E.G."/>
            <person name="Polovinkina V.S."/>
            <person name="Sidorova E.A."/>
            <person name="Sinkov V.V."/>
            <person name="Balakhonov S.V."/>
        </authorList>
    </citation>
    <scope>NUCLEOTIDE SEQUENCE</scope>
    <source>
        <strain evidence="2">I-2638</strain>
        <plasmid evidence="2">pTP33</plasmid>
    </source>
</reference>
<sequence length="207" mass="22584">MIISVVSQKGGVGKSSLARTLAVEFTRAGWRVLLADTDYGQATSNRWNENRRQQAELKPEVNGQTFPSTHQALLEAANFDLVVIDGAPHATHGTQEAAAHSDLVIIPTGSSLDDLEPGILLGNELAKYENSKIAFVLIRTTSTKQEREARETLEGYGFDVLPGEIPMKTGYITALDSGRALTETEYPTLNKHAMDIVNHIALKVNQE</sequence>
<dbReference type="CDD" id="cd02042">
    <property type="entry name" value="ParAB_family"/>
    <property type="match status" value="1"/>
</dbReference>
<dbReference type="EMBL" id="KT020860">
    <property type="protein sequence ID" value="AKT73140.1"/>
    <property type="molecule type" value="Genomic_DNA"/>
</dbReference>
<dbReference type="AlphaFoldDB" id="A0A0K1H0I5"/>
<keyword evidence="2" id="KW-0614">Plasmid</keyword>
<name>A0A0K1H0I5_YERPE</name>
<dbReference type="Pfam" id="PF01656">
    <property type="entry name" value="CbiA"/>
    <property type="match status" value="1"/>
</dbReference>
<dbReference type="PANTHER" id="PTHR13696">
    <property type="entry name" value="P-LOOP CONTAINING NUCLEOSIDE TRIPHOSPHATE HYDROLASE"/>
    <property type="match status" value="1"/>
</dbReference>
<dbReference type="Gene3D" id="3.40.50.300">
    <property type="entry name" value="P-loop containing nucleotide triphosphate hydrolases"/>
    <property type="match status" value="1"/>
</dbReference>
<accession>A0A5P8YMK2</accession>
<feature type="domain" description="CobQ/CobB/MinD/ParA nucleotide binding" evidence="1">
    <location>
        <begin position="3"/>
        <end position="178"/>
    </location>
</feature>
<evidence type="ECO:0000259" key="1">
    <source>
        <dbReference type="Pfam" id="PF01656"/>
    </source>
</evidence>
<dbReference type="SUPFAM" id="SSF52540">
    <property type="entry name" value="P-loop containing nucleoside triphosphate hydrolases"/>
    <property type="match status" value="1"/>
</dbReference>